<evidence type="ECO:0000313" key="3">
    <source>
        <dbReference type="EMBL" id="DAE03935.1"/>
    </source>
</evidence>
<sequence>MAKLTAKQEAFVKEYLIDLNATQAAIRAGYSVNRASELGYQLLQKTTVSKAIARAMEDRSKRTGITADMVINELAQIAFANGTDFAKVVEKPMIVNNSYVMDPDTGQLKTYTAVELIPTDKLPEDKRKAVAGIKEGKYGIEVASCDKVKALELLGRHLGMFKDKVEITGLNEEKSKLDGIITQLRGGK</sequence>
<protein>
    <submittedName>
        <fullName evidence="3">Terminase small subunit</fullName>
    </submittedName>
</protein>
<reference evidence="3" key="1">
    <citation type="journal article" date="2021" name="Proc. Natl. Acad. Sci. U.S.A.">
        <title>A Catalog of Tens of Thousands of Viruses from Human Metagenomes Reveals Hidden Associations with Chronic Diseases.</title>
        <authorList>
            <person name="Tisza M.J."/>
            <person name="Buck C.B."/>
        </authorList>
    </citation>
    <scope>NUCLEOTIDE SEQUENCE</scope>
    <source>
        <strain evidence="3">Ct2cn10</strain>
    </source>
</reference>
<keyword evidence="2" id="KW-0231">Viral genome packaging</keyword>
<dbReference type="Pfam" id="PF03592">
    <property type="entry name" value="Terminase_2"/>
    <property type="match status" value="1"/>
</dbReference>
<dbReference type="PANTHER" id="PTHR41328">
    <property type="entry name" value="TERMINASE SMALL SUBUNIT-RELATED"/>
    <property type="match status" value="1"/>
</dbReference>
<dbReference type="PANTHER" id="PTHR41328:SF2">
    <property type="entry name" value="TERMINASE SMALL SUBUNIT"/>
    <property type="match status" value="1"/>
</dbReference>
<name>A0A8S5P9S2_9CAUD</name>
<dbReference type="GO" id="GO:0051276">
    <property type="term" value="P:chromosome organization"/>
    <property type="evidence" value="ECO:0007669"/>
    <property type="project" value="InterPro"/>
</dbReference>
<dbReference type="InterPro" id="IPR038713">
    <property type="entry name" value="Terminase_Gp1_N_sf"/>
</dbReference>
<dbReference type="InterPro" id="IPR005335">
    <property type="entry name" value="Terminase_ssu"/>
</dbReference>
<keyword evidence="1" id="KW-1188">Viral release from host cell</keyword>
<accession>A0A8S5P9S2</accession>
<evidence type="ECO:0000256" key="1">
    <source>
        <dbReference type="ARBA" id="ARBA00022612"/>
    </source>
</evidence>
<dbReference type="Gene3D" id="1.10.10.1400">
    <property type="entry name" value="Terminase, small subunit, N-terminal DNA-binding domain, HTH motif"/>
    <property type="match status" value="1"/>
</dbReference>
<proteinExistence type="predicted"/>
<organism evidence="3">
    <name type="scientific">Myoviridae sp. ct2cn10</name>
    <dbReference type="NCBI Taxonomy" id="2825022"/>
    <lineage>
        <taxon>Viruses</taxon>
        <taxon>Duplodnaviria</taxon>
        <taxon>Heunggongvirae</taxon>
        <taxon>Uroviricota</taxon>
        <taxon>Caudoviricetes</taxon>
    </lineage>
</organism>
<dbReference type="EMBL" id="BK015379">
    <property type="protein sequence ID" value="DAE03935.1"/>
    <property type="molecule type" value="Genomic_DNA"/>
</dbReference>
<evidence type="ECO:0000256" key="2">
    <source>
        <dbReference type="ARBA" id="ARBA00023219"/>
    </source>
</evidence>
<dbReference type="InterPro" id="IPR052404">
    <property type="entry name" value="SPP1-like_terminase"/>
</dbReference>